<gene>
    <name evidence="6" type="ORF">WDS16_27315</name>
</gene>
<name>A0ABZ2PM84_9NOCA</name>
<evidence type="ECO:0000313" key="7">
    <source>
        <dbReference type="Proteomes" id="UP001432000"/>
    </source>
</evidence>
<evidence type="ECO:0000256" key="4">
    <source>
        <dbReference type="PROSITE-ProRule" id="PRU00335"/>
    </source>
</evidence>
<dbReference type="PANTHER" id="PTHR30055:SF234">
    <property type="entry name" value="HTH-TYPE TRANSCRIPTIONAL REGULATOR BETI"/>
    <property type="match status" value="1"/>
</dbReference>
<proteinExistence type="predicted"/>
<dbReference type="PROSITE" id="PS50977">
    <property type="entry name" value="HTH_TETR_2"/>
    <property type="match status" value="1"/>
</dbReference>
<dbReference type="EMBL" id="CP147846">
    <property type="protein sequence ID" value="WXG68846.1"/>
    <property type="molecule type" value="Genomic_DNA"/>
</dbReference>
<dbReference type="SUPFAM" id="SSF48498">
    <property type="entry name" value="Tetracyclin repressor-like, C-terminal domain"/>
    <property type="match status" value="1"/>
</dbReference>
<dbReference type="InterPro" id="IPR009057">
    <property type="entry name" value="Homeodomain-like_sf"/>
</dbReference>
<dbReference type="PANTHER" id="PTHR30055">
    <property type="entry name" value="HTH-TYPE TRANSCRIPTIONAL REGULATOR RUTR"/>
    <property type="match status" value="1"/>
</dbReference>
<evidence type="ECO:0000259" key="5">
    <source>
        <dbReference type="PROSITE" id="PS50977"/>
    </source>
</evidence>
<dbReference type="RefSeq" id="WP_338889306.1">
    <property type="nucleotide sequence ID" value="NZ_CP147846.1"/>
</dbReference>
<keyword evidence="1" id="KW-0805">Transcription regulation</keyword>
<keyword evidence="2 4" id="KW-0238">DNA-binding</keyword>
<evidence type="ECO:0000256" key="2">
    <source>
        <dbReference type="ARBA" id="ARBA00023125"/>
    </source>
</evidence>
<evidence type="ECO:0000313" key="6">
    <source>
        <dbReference type="EMBL" id="WXG68846.1"/>
    </source>
</evidence>
<organism evidence="6 7">
    <name type="scientific">Rhodococcus sovatensis</name>
    <dbReference type="NCBI Taxonomy" id="1805840"/>
    <lineage>
        <taxon>Bacteria</taxon>
        <taxon>Bacillati</taxon>
        <taxon>Actinomycetota</taxon>
        <taxon>Actinomycetes</taxon>
        <taxon>Mycobacteriales</taxon>
        <taxon>Nocardiaceae</taxon>
        <taxon>Rhodococcus</taxon>
    </lineage>
</organism>
<evidence type="ECO:0000256" key="3">
    <source>
        <dbReference type="ARBA" id="ARBA00023163"/>
    </source>
</evidence>
<dbReference type="Gene3D" id="1.10.357.10">
    <property type="entry name" value="Tetracycline Repressor, domain 2"/>
    <property type="match status" value="1"/>
</dbReference>
<dbReference type="InterPro" id="IPR050109">
    <property type="entry name" value="HTH-type_TetR-like_transc_reg"/>
</dbReference>
<accession>A0ABZ2PM84</accession>
<dbReference type="Proteomes" id="UP001432000">
    <property type="component" value="Chromosome"/>
</dbReference>
<keyword evidence="3" id="KW-0804">Transcription</keyword>
<evidence type="ECO:0000256" key="1">
    <source>
        <dbReference type="ARBA" id="ARBA00023015"/>
    </source>
</evidence>
<dbReference type="SUPFAM" id="SSF46689">
    <property type="entry name" value="Homeodomain-like"/>
    <property type="match status" value="1"/>
</dbReference>
<reference evidence="6 7" key="1">
    <citation type="submission" date="2024-03" db="EMBL/GenBank/DDBJ databases">
        <title>Natural products discovery in diverse microorganisms through a two-stage MS feature dereplication strategy.</title>
        <authorList>
            <person name="Zhang R."/>
        </authorList>
    </citation>
    <scope>NUCLEOTIDE SEQUENCE [LARGE SCALE GENOMIC DNA]</scope>
    <source>
        <strain evidence="6 7">18930</strain>
    </source>
</reference>
<feature type="domain" description="HTH tetR-type" evidence="5">
    <location>
        <begin position="7"/>
        <end position="67"/>
    </location>
</feature>
<feature type="DNA-binding region" description="H-T-H motif" evidence="4">
    <location>
        <begin position="30"/>
        <end position="49"/>
    </location>
</feature>
<protein>
    <submittedName>
        <fullName evidence="6">TetR/AcrR family transcriptional regulator</fullName>
    </submittedName>
</protein>
<dbReference type="InterPro" id="IPR001647">
    <property type="entry name" value="HTH_TetR"/>
</dbReference>
<sequence length="208" mass="23036">MAHVPAAERREQLVRAAIELLMRSGPAAGSTRAIAKELGVPQATLHYVFGSKEELYRAVIVQLTDEFLGYVRAVEVPAGTDFEDSIATLTARLWQTVLDQPRKHQLLGELEMVALRSPQMREITADHRLEIDRITSALIDDTATHFGIVPKVDTIRIARFYFAALDGLINQHLTAPSPDVEEWCLARIVDNVRLMVVSGADTTGRPLA</sequence>
<keyword evidence="7" id="KW-1185">Reference proteome</keyword>
<dbReference type="InterPro" id="IPR036271">
    <property type="entry name" value="Tet_transcr_reg_TetR-rel_C_sf"/>
</dbReference>
<dbReference type="PRINTS" id="PR00455">
    <property type="entry name" value="HTHTETR"/>
</dbReference>
<dbReference type="Pfam" id="PF00440">
    <property type="entry name" value="TetR_N"/>
    <property type="match status" value="1"/>
</dbReference>